<gene>
    <name evidence="10" type="ORF">PFUGPA_01913</name>
</gene>
<feature type="compositionally biased region" description="Polar residues" evidence="2">
    <location>
        <begin position="1912"/>
        <end position="1929"/>
    </location>
</feature>
<evidence type="ECO:0000259" key="5">
    <source>
        <dbReference type="Pfam" id="PF15445"/>
    </source>
</evidence>
<dbReference type="InterPro" id="IPR042202">
    <property type="entry name" value="Duffy-ag-bd_sf"/>
</dbReference>
<keyword evidence="1" id="KW-0175">Coiled coil</keyword>
<feature type="domain" description="Duffy-binding-like" evidence="9">
    <location>
        <begin position="1518"/>
        <end position="1654"/>
    </location>
</feature>
<dbReference type="Gene3D" id="1.20.58.830">
    <property type="match status" value="5"/>
</dbReference>
<feature type="domain" description="PfEMP1 CIDRalpha1" evidence="8">
    <location>
        <begin position="503"/>
        <end position="558"/>
    </location>
</feature>
<dbReference type="FunFam" id="1.20.58.1930:FF:000001">
    <property type="entry name" value="Erythrocyte membrane protein 1, PfEMP1"/>
    <property type="match status" value="1"/>
</dbReference>
<dbReference type="InterPro" id="IPR044932">
    <property type="entry name" value="PfEMP1_ATS_sf"/>
</dbReference>
<feature type="domain" description="Duffy-binding-like" evidence="9">
    <location>
        <begin position="304"/>
        <end position="460"/>
    </location>
</feature>
<dbReference type="FunFam" id="1.20.1310.20:FF:000023">
    <property type="entry name" value="Erythrocyte membrane protein 1, PfEMP1"/>
    <property type="match status" value="1"/>
</dbReference>
<dbReference type="InterPro" id="IPR004258">
    <property type="entry name" value="DBL"/>
</dbReference>
<feature type="region of interest" description="Disordered" evidence="2">
    <location>
        <begin position="1908"/>
        <end position="1986"/>
    </location>
</feature>
<feature type="compositionally biased region" description="Polar residues" evidence="2">
    <location>
        <begin position="1605"/>
        <end position="1616"/>
    </location>
</feature>
<feature type="domain" description="Duffy-binding-like" evidence="3">
    <location>
        <begin position="572"/>
        <end position="715"/>
    </location>
</feature>
<feature type="domain" description="Duffy-antigen binding" evidence="4">
    <location>
        <begin position="2031"/>
        <end position="2187"/>
    </location>
</feature>
<dbReference type="GO" id="GO:0046789">
    <property type="term" value="F:host cell surface receptor binding"/>
    <property type="evidence" value="ECO:0007669"/>
    <property type="project" value="InterPro"/>
</dbReference>
<evidence type="ECO:0000259" key="8">
    <source>
        <dbReference type="Pfam" id="PF21807"/>
    </source>
</evidence>
<organism evidence="10 11">
    <name type="scientific">Plasmodium falciparum (isolate Palo Alto / Uganda)</name>
    <dbReference type="NCBI Taxonomy" id="57270"/>
    <lineage>
        <taxon>Eukaryota</taxon>
        <taxon>Sar</taxon>
        <taxon>Alveolata</taxon>
        <taxon>Apicomplexa</taxon>
        <taxon>Aconoidasida</taxon>
        <taxon>Haemosporida</taxon>
        <taxon>Plasmodiidae</taxon>
        <taxon>Plasmodium</taxon>
        <taxon>Plasmodium (Laverania)</taxon>
    </lineage>
</organism>
<dbReference type="InterPro" id="IPR008602">
    <property type="entry name" value="Duffy-antigen-binding"/>
</dbReference>
<dbReference type="EMBL" id="KI927329">
    <property type="protein sequence ID" value="ETW55868.1"/>
    <property type="molecule type" value="Genomic_DNA"/>
</dbReference>
<dbReference type="InterPro" id="IPR029211">
    <property type="entry name" value="PfEMP1_ATS"/>
</dbReference>
<reference evidence="10 11" key="1">
    <citation type="submission" date="2013-02" db="EMBL/GenBank/DDBJ databases">
        <title>The Genome Annotation of Plasmodium falciparum Palo Alto/Uganda.</title>
        <authorList>
            <consortium name="The Broad Institute Genome Sequencing Platform"/>
            <consortium name="The Broad Institute Genome Sequencing Center for Infectious Disease"/>
            <person name="Neafsey D."/>
            <person name="Hoffman S."/>
            <person name="Volkman S."/>
            <person name="Rosenthal P."/>
            <person name="Walker B."/>
            <person name="Young S.K."/>
            <person name="Zeng Q."/>
            <person name="Gargeya S."/>
            <person name="Fitzgerald M."/>
            <person name="Haas B."/>
            <person name="Abouelleil A."/>
            <person name="Allen A.W."/>
            <person name="Alvarado L."/>
            <person name="Arachchi H.M."/>
            <person name="Berlin A.M."/>
            <person name="Chapman S.B."/>
            <person name="Gainer-Dewar J."/>
            <person name="Goldberg J."/>
            <person name="Griggs A."/>
            <person name="Gujja S."/>
            <person name="Hansen M."/>
            <person name="Howarth C."/>
            <person name="Imamovic A."/>
            <person name="Ireland A."/>
            <person name="Larimer J."/>
            <person name="McCowan C."/>
            <person name="Murphy C."/>
            <person name="Pearson M."/>
            <person name="Poon T.W."/>
            <person name="Priest M."/>
            <person name="Roberts A."/>
            <person name="Saif S."/>
            <person name="Shea T."/>
            <person name="Sisk P."/>
            <person name="Sykes S."/>
            <person name="Wortman J."/>
            <person name="Nusbaum C."/>
            <person name="Birren B."/>
        </authorList>
    </citation>
    <scope>NUCLEOTIDE SEQUENCE [LARGE SCALE GENOMIC DNA]</scope>
    <source>
        <strain evidence="10 11">Palo Alto/Uganda</strain>
    </source>
</reference>
<evidence type="ECO:0000313" key="10">
    <source>
        <dbReference type="EMBL" id="ETW55868.1"/>
    </source>
</evidence>
<feature type="domain" description="Duffy-binding-like" evidence="3">
    <location>
        <begin position="1768"/>
        <end position="1913"/>
    </location>
</feature>
<feature type="compositionally biased region" description="Pro residues" evidence="2">
    <location>
        <begin position="1976"/>
        <end position="1985"/>
    </location>
</feature>
<feature type="region of interest" description="Disordered" evidence="2">
    <location>
        <begin position="1591"/>
        <end position="1618"/>
    </location>
</feature>
<feature type="domain" description="Duffy-antigen binding" evidence="4">
    <location>
        <begin position="2455"/>
        <end position="2640"/>
    </location>
</feature>
<feature type="compositionally biased region" description="Acidic residues" evidence="2">
    <location>
        <begin position="1931"/>
        <end position="1942"/>
    </location>
</feature>
<accession>W4J0S1</accession>
<dbReference type="Pfam" id="PF18562">
    <property type="entry name" value="CIDR1_gamma"/>
    <property type="match status" value="1"/>
</dbReference>
<evidence type="ECO:0000259" key="7">
    <source>
        <dbReference type="Pfam" id="PF18562"/>
    </source>
</evidence>
<dbReference type="InterPro" id="IPR049158">
    <property type="entry name" value="PfEMP1_CIDRalpha1_dom"/>
</dbReference>
<feature type="domain" description="Duffy-antigen binding" evidence="4">
    <location>
        <begin position="854"/>
        <end position="1032"/>
    </location>
</feature>
<dbReference type="Pfam" id="PF22672">
    <property type="entry name" value="DBL_C"/>
    <property type="match status" value="2"/>
</dbReference>
<dbReference type="InterPro" id="IPR029210">
    <property type="entry name" value="PfEMP1_NTS"/>
</dbReference>
<dbReference type="Gene3D" id="1.20.1310.20">
    <property type="entry name" value="Duffy-antigen binding domain"/>
    <property type="match status" value="5"/>
</dbReference>
<evidence type="ECO:0000256" key="1">
    <source>
        <dbReference type="SAM" id="Coils"/>
    </source>
</evidence>
<evidence type="ECO:0000256" key="2">
    <source>
        <dbReference type="SAM" id="MobiDB-lite"/>
    </source>
</evidence>
<dbReference type="InterPro" id="IPR041480">
    <property type="entry name" value="CIDR1_gamma"/>
</dbReference>
<feature type="domain" description="Plasmodium falciparum erythrocyte membrane protein-1 N-terminal segment" evidence="6">
    <location>
        <begin position="11"/>
        <end position="44"/>
    </location>
</feature>
<proteinExistence type="predicted"/>
<dbReference type="FunFam" id="1.10.1900.40:FF:000001">
    <property type="entry name" value="Erythrocyte membrane protein 1"/>
    <property type="match status" value="1"/>
</dbReference>
<evidence type="ECO:0008006" key="12">
    <source>
        <dbReference type="Google" id="ProtNLM"/>
    </source>
</evidence>
<evidence type="ECO:0000259" key="6">
    <source>
        <dbReference type="Pfam" id="PF15447"/>
    </source>
</evidence>
<reference evidence="10 11" key="2">
    <citation type="submission" date="2013-02" db="EMBL/GenBank/DDBJ databases">
        <title>The Genome Sequence of Plasmodium falciparum Palo Alto/Uganda.</title>
        <authorList>
            <consortium name="The Broad Institute Genome Sequencing Platform"/>
            <consortium name="The Broad Institute Genome Sequencing Center for Infectious Disease"/>
            <person name="Neafsey D."/>
            <person name="Cheeseman I."/>
            <person name="Volkman S."/>
            <person name="Adams J."/>
            <person name="Walker B."/>
            <person name="Young S.K."/>
            <person name="Zeng Q."/>
            <person name="Gargeya S."/>
            <person name="Fitzgerald M."/>
            <person name="Haas B."/>
            <person name="Abouelleil A."/>
            <person name="Alvarado L."/>
            <person name="Arachchi H.M."/>
            <person name="Berlin A.M."/>
            <person name="Chapman S.B."/>
            <person name="Dewar J."/>
            <person name="Goldberg J."/>
            <person name="Griggs A."/>
            <person name="Gujja S."/>
            <person name="Hansen M."/>
            <person name="Howarth C."/>
            <person name="Imamovic A."/>
            <person name="Larimer J."/>
            <person name="McCowan C."/>
            <person name="Murphy C."/>
            <person name="Neiman D."/>
            <person name="Pearson M."/>
            <person name="Priest M."/>
            <person name="Roberts A."/>
            <person name="Saif S."/>
            <person name="Shea T."/>
            <person name="Sisk P."/>
            <person name="Sykes S."/>
            <person name="Wortman J."/>
            <person name="Nusbaum C."/>
            <person name="Birren B."/>
        </authorList>
    </citation>
    <scope>NUCLEOTIDE SEQUENCE [LARGE SCALE GENOMIC DNA]</scope>
    <source>
        <strain evidence="10 11">Palo Alto/Uganda</strain>
    </source>
</reference>
<dbReference type="GO" id="GO:0016020">
    <property type="term" value="C:membrane"/>
    <property type="evidence" value="ECO:0007669"/>
    <property type="project" value="InterPro"/>
</dbReference>
<feature type="domain" description="Cysteine-rich interdomain region 1 gamma" evidence="7">
    <location>
        <begin position="1699"/>
        <end position="1752"/>
    </location>
</feature>
<dbReference type="Proteomes" id="UP000019103">
    <property type="component" value="Unassembled WGS sequence"/>
</dbReference>
<evidence type="ECO:0000259" key="3">
    <source>
        <dbReference type="Pfam" id="PF03011"/>
    </source>
</evidence>
<feature type="domain" description="Duffy-antigen binding" evidence="4">
    <location>
        <begin position="1282"/>
        <end position="1479"/>
    </location>
</feature>
<feature type="domain" description="Plasmodium falciparum erythrocyte membrane protein 1 acidic terminal segment" evidence="5">
    <location>
        <begin position="2907"/>
        <end position="3202"/>
    </location>
</feature>
<feature type="coiled-coil region" evidence="1">
    <location>
        <begin position="2220"/>
        <end position="2282"/>
    </location>
</feature>
<dbReference type="Pfam" id="PF03011">
    <property type="entry name" value="PFEMP"/>
    <property type="match status" value="2"/>
</dbReference>
<sequence length="3210" mass="369860">MAPAGSGGQGARDVLEEYGKKIQEIATTKAHEHRDKLKGNLAHAVFLNGRTLEYANTNVCELRYTHDTNVRWGVIHPCDNRLANLFTEDSASQCSTNRISGNNNDSGSCAPYRKLQLCDYNLEKITDANVTNTNNLLVDVLLAAKHEGDSLSKYMKDNNETITNSNICTILARSFADIGDIIRGKDLYLGNKKQNQTDREKERLQQNLRSIFAKIYDQLKSEAKAFYTEDKRDGNFYQLREDWWNANRQEIWKAITCSAPEKAEYFRKACSNDTTSAKNNCRCIDFSVPTNFDYVPQYLRWFEEWAEEFCRIKQLKLKKLEKECRGEGGDKKYCSRNGYDCTGTIIRRNIFRPDPECTNCLFECNHYQDWIDNKKKEFEKQEKKYNQEINLYTTVGKASSSTGNNIYYDDFYRNLQRKCPTANDFFILLNKETKCINIEKTDEESKIDFNDSKKTFSTSKYCKPCPDCGVVHQHDGNFTVRKETDAECQVKNDATPLHGVNPTDIEVLYSGVERKDISEKLKDFCMNDNVSNIKENEKWECYYKDSSNNQCKMENSSQEVEGHSKIMKFDVFFIFWVTYMLNDCIDWKKKITKCINNGSAWRCKNGCNNKCKCFEKWVKKKQVEWKKIKEQYEKQPDLPTKYHFGTLEWVLKIKFFPLIKKAYGNEDAIEKIQEFLDKKSKKEDSEIEDKRDIIDILLEHELDEAHECRENNPEEEKCPEEPHDDLDEEDDLYEVETHYNPCSAQPGGRYTVRVKDIAKQMHRRAKTQMRKNSVVDGDNKLEGNISKAYFKNSGKGSELKGNICKIDNKYSNDIRGSTAGGPCTGKDGSKEGVRMKIGNGWTHVEENQKLYKEVYLPPRREHMCTSNLENLDVGSVTKEDKAIHSLLGDVLLTAKMDAEKIKSLYIHQNGKKELKDAKDDLTICRAVRYSFADLGDIIRGRDMWNKDKGSTEMETRLKNIFKNIKSNLPREIQEKYKDDEQKSPQYKQLREDWWEANRHKVWKAMQCALKNGSFPCKNDHTPLHDYIPQRLRWMKEWSEWYCKMQSQLYGELQTACKVCKEKKTNCFNNSRECTACKGACDKYKKVVGEWEKQWEKLELEYTLLYWQAKITSRDGIDAYAYAVGDKDKPVVAFLQKLQKEIKNSALNRPKRSIDAITTDPTTPYSTAAGYIHQEAHISDCQKQTRFCKNPNGETPSSGTENKEYAFREKPHDHDDKCGCDSRTAPVTKKEDDACEIVKKLLGNEKAPEYKEACDLKYEGKKERYTQWNCTNKIKNGEKNDVVCIPPRRQKLYLGSLEKLNGGKSQQELRTAFIKCAAVETFFAWHEYKVDKAREDIEKQQLVTNTSTLGKELQDKLERGDIPPDFLRQMFYTLGDYRDIVVRGGHKDGSGKEIVVHTSGNKEDMEKMKEIQKKIKALFPESANEGVSQPPNGKHVSPNSDKNPQTWWERNAKDIWDGMLCALSYDTKTKMKNEDVYKQLTSTGKKNTYDEVTFKGGFNGDTKLTEFVTRPTFFRWFEEWGEEFCRERAKRLAQIKHECMDGDTQKYSGDGEDCKGILNENPGTFKDLVTTCPKSCSSYRKWIERKGKEFEEQSNAYKEQQKQDAEGNNNGNEFSKTLKSRPEAKDFLKTLGPCSKNNSGEANIDFGDKTKTFVPATNCGPCSEFKINCKNGSCSAGGTKEECKDNKITAQNFETMGKPTKEVVMRVSDNGESGFNDDDLNEACGSADIFKSIRKDQWKCRNVCGYVVCKPENGNGKQNENQIILINALLKRWVEYFLEDYKKIKKKLKPCIENGNGSTCINGCNKKCNCVGEWIKLKKEEWQKIKKHYLEKNKEGDKNLTSLVKNFLEPLLTQIAAANDKKKSYDVLEKLEKSLGCKCSNNSPNREGEKSDIIDCMLKKLEDKIGECEKNHPQTSDKNQNLAQTCENSTPPEDDEEPLEDEQNTVGKQQPSFCPPVEDKKKEEEEETCTPASSSPEAPPVPPGPPDACKIVGEILKDKNGRTTVGECNPKTEGDYPPWKCGEENFKAGEHGACMPPRRQKLCIHDLKELRKDSSKEELREAFIKCAAIETYFSWHYYKSKKRGADTQKQLNEEKIPDEFKKIMYYTFADYKDICLGKDISSDQNIQDISKKVKDILNSQNGKTHEQNITPETWWEKYGHEIWEGMLCALEKAGGNASIKSDSKYQYNKVTFSGDNSTTLEEFASRPQFLRWFTEWGEEFCKKRKEQVEKLEAGCKRYECNNGNNVEEKKKCAEACEAYKSWLQKWKDQYEQQSAKFDKEKKEGKYRDTSDDIDTHESYSARDYLHDQLEKLCTNGDCKCMENSSIQDEEIELSGINDFPEALDYPPKKFVEKCKCAIPPEPMSCVERTAQQLRKIAHKNIETKLKENGNTYKGICKSIEQKDYMTKNQDKCTFKKDFLSSIVITNNECESKKNDRFKIGGEWDCNGKTLDGNNKLCIPPRRKNMCLKMLEDINAEEINNSNDLLIKIQYVAQNEGDDIIYKLLSKYPCNESVICDAMKYSFADLGDIIRGRTKIRLNNGDNIEDKLKEIFTKLKSGNSSLKNMELPELREKWWDANRKSVWKAMTCNVPNAALLKKRINNPGDISKPMDSQNSDKQTEQTKKCGHNSEPPDYDYIPERYRFLQEWSEYYCKALKEKNNEMKSECKQCKTKHGKCENDKNDKICEECNKKCEKYKEFVDKWKSQFDEQNQLYKELYMNAKAAISTDANSDSSIKFIQKLDKMCEDPHNAKKYLDKSTHCTDYKFSETNNNENDAFSKYPNEYEKACTCQKKSSSDPAEILKNIIQNSFKSPKVPGLNTIKKAVAQIPRTIKNIRPDAHTIHAIVARSFDYFVPLFQEDDKTPPTNNILNDVLPSAIPVGIALALTSIAFLYLKVIYICGIYICAFFVDTQNDIQNDGIPSNKFSDNEWNTLKDDFISQYIQSEQPNDIPNDIPNDYKSGNSSTNTNITTTSRHNVEEKPFITSIHDRDLYSGEEYNYDMSNNSGIYPSSSNRDSLSGTKVPYSGIDLINDTLSGNKHIDIYDELLKRKENELFGTNNPKHISSHNVTKSSNSDPILNQINLFHKWLDRHRDMCEQWNNKEEVLDKLKEEWNKDNNSGNINPSGNTPPTSDIPSGKQVLNTDVSIQIDMNNPKTTNEFTYVDSNPNQVDDTYVDSNPDNSSMDTILEDLDKPFNEPYYYDIVIYINYNHISS</sequence>
<dbReference type="OrthoDB" id="379146at2759"/>
<name>W4J0S1_PLAFP</name>
<feature type="region of interest" description="Disordered" evidence="2">
    <location>
        <begin position="706"/>
        <end position="725"/>
    </location>
</feature>
<feature type="compositionally biased region" description="Polar residues" evidence="2">
    <location>
        <begin position="3112"/>
        <end position="3134"/>
    </location>
</feature>
<feature type="domain" description="Duffy-antigen binding" evidence="4">
    <location>
        <begin position="107"/>
        <end position="300"/>
    </location>
</feature>
<feature type="compositionally biased region" description="Polar residues" evidence="2">
    <location>
        <begin position="1424"/>
        <end position="1444"/>
    </location>
</feature>
<evidence type="ECO:0000259" key="4">
    <source>
        <dbReference type="Pfam" id="PF05424"/>
    </source>
</evidence>
<dbReference type="Pfam" id="PF15447">
    <property type="entry name" value="NTS"/>
    <property type="match status" value="1"/>
</dbReference>
<feature type="region of interest" description="Disordered" evidence="2">
    <location>
        <begin position="2598"/>
        <end position="2629"/>
    </location>
</feature>
<dbReference type="FunFam" id="1.20.58.830:FF:000021">
    <property type="entry name" value="Erythrocyte membrane protein 1, PfEMP1"/>
    <property type="match status" value="1"/>
</dbReference>
<feature type="region of interest" description="Disordered" evidence="2">
    <location>
        <begin position="1421"/>
        <end position="1444"/>
    </location>
</feature>
<dbReference type="Gene3D" id="1.20.58.1930">
    <property type="match status" value="2"/>
</dbReference>
<dbReference type="FunFam" id="1.20.58.1930:FF:000002">
    <property type="entry name" value="Erythrocyte membrane protein 1, PfEMP1"/>
    <property type="match status" value="1"/>
</dbReference>
<feature type="compositionally biased region" description="Basic and acidic residues" evidence="2">
    <location>
        <begin position="706"/>
        <end position="721"/>
    </location>
</feature>
<evidence type="ECO:0000259" key="9">
    <source>
        <dbReference type="Pfam" id="PF22672"/>
    </source>
</evidence>
<evidence type="ECO:0000313" key="11">
    <source>
        <dbReference type="Proteomes" id="UP000019103"/>
    </source>
</evidence>
<dbReference type="Pfam" id="PF15445">
    <property type="entry name" value="ATS"/>
    <property type="match status" value="1"/>
</dbReference>
<dbReference type="Gene3D" id="1.10.1900.40">
    <property type="entry name" value="Acidic terminal segments, variant surface antigen of PfEMP1"/>
    <property type="match status" value="2"/>
</dbReference>
<dbReference type="Pfam" id="PF05424">
    <property type="entry name" value="Duffy_binding"/>
    <property type="match status" value="5"/>
</dbReference>
<protein>
    <recommendedName>
        <fullName evidence="12">Erythrocyte membrane protein 1</fullName>
    </recommendedName>
</protein>
<feature type="region of interest" description="Disordered" evidence="2">
    <location>
        <begin position="3110"/>
        <end position="3134"/>
    </location>
</feature>
<dbReference type="SUPFAM" id="SSF140924">
    <property type="entry name" value="Duffy binding domain-like"/>
    <property type="match status" value="7"/>
</dbReference>
<dbReference type="OMA" id="HECRENN"/>
<dbReference type="InterPro" id="IPR054595">
    <property type="entry name" value="DBL_C"/>
</dbReference>
<dbReference type="Pfam" id="PF21807">
    <property type="entry name" value="PfEMP1_CIDRalpha1_dom"/>
    <property type="match status" value="1"/>
</dbReference>